<evidence type="ECO:0000256" key="4">
    <source>
        <dbReference type="ARBA" id="ARBA00023065"/>
    </source>
</evidence>
<dbReference type="AlphaFoldDB" id="A0AAU9DCJ0"/>
<dbReference type="PRINTS" id="PR00125">
    <property type="entry name" value="ATPASEDELTA"/>
</dbReference>
<evidence type="ECO:0000313" key="8">
    <source>
        <dbReference type="EMBL" id="BDU50012.1"/>
    </source>
</evidence>
<keyword evidence="6 7" id="KW-0066">ATP synthesis</keyword>
<dbReference type="EMBL" id="AP027059">
    <property type="protein sequence ID" value="BDU50012.1"/>
    <property type="molecule type" value="Genomic_DNA"/>
</dbReference>
<keyword evidence="7" id="KW-1003">Cell membrane</keyword>
<evidence type="ECO:0000256" key="1">
    <source>
        <dbReference type="ARBA" id="ARBA00004370"/>
    </source>
</evidence>
<protein>
    <recommendedName>
        <fullName evidence="7">ATP synthase subunit delta</fullName>
    </recommendedName>
    <alternativeName>
        <fullName evidence="7">ATP synthase F(1) sector subunit delta</fullName>
    </alternativeName>
    <alternativeName>
        <fullName evidence="7">F-type ATPase subunit delta</fullName>
        <shortName evidence="7">F-ATPase subunit delta</shortName>
    </alternativeName>
</protein>
<gene>
    <name evidence="7 8" type="primary">atpH</name>
    <name evidence="8" type="ORF">HLVA_05810</name>
</gene>
<keyword evidence="2 7" id="KW-0813">Transport</keyword>
<dbReference type="Proteomes" id="UP001321582">
    <property type="component" value="Chromosome"/>
</dbReference>
<dbReference type="InterPro" id="IPR020781">
    <property type="entry name" value="ATPase_OSCP/d_CS"/>
</dbReference>
<dbReference type="Gene3D" id="1.10.520.20">
    <property type="entry name" value="N-terminal domain of the delta subunit of the F1F0-ATP synthase"/>
    <property type="match status" value="1"/>
</dbReference>
<dbReference type="Pfam" id="PF00213">
    <property type="entry name" value="OSCP"/>
    <property type="match status" value="1"/>
</dbReference>
<dbReference type="PANTHER" id="PTHR11910">
    <property type="entry name" value="ATP SYNTHASE DELTA CHAIN"/>
    <property type="match status" value="1"/>
</dbReference>
<evidence type="ECO:0000256" key="7">
    <source>
        <dbReference type="HAMAP-Rule" id="MF_01416"/>
    </source>
</evidence>
<keyword evidence="3 7" id="KW-0375">Hydrogen ion transport</keyword>
<keyword evidence="7" id="KW-0139">CF(1)</keyword>
<accession>A0AAU9DCJ0</accession>
<evidence type="ECO:0000256" key="5">
    <source>
        <dbReference type="ARBA" id="ARBA00023136"/>
    </source>
</evidence>
<sequence>MIDNIIGKRYAEAIYELVESENLLAVYEDLENVVEIYTTNKNFNELMNHPKLNSEEKKKILQDTFSNKISEFSFEMLNYLLDKDRFSYLKSIADEYLIIYNERNNLMEVEATFAIEPSEEQKAKLEKNLEKTTGKKVKIDVKIDKSIIGGGILRIGDRIIDGSLKRQFEMLRANL</sequence>
<dbReference type="GO" id="GO:0045259">
    <property type="term" value="C:proton-transporting ATP synthase complex"/>
    <property type="evidence" value="ECO:0007669"/>
    <property type="project" value="UniProtKB-KW"/>
</dbReference>
<reference evidence="8 9" key="1">
    <citation type="submission" date="2022-11" db="EMBL/GenBank/DDBJ databases">
        <title>Haliovirga abyssi gen. nov., sp. nov., a mesophilic fermentative bacterium isolated from the Iheya North hydrothermal field and the proposal of Haliovirgaceae fam. nov.</title>
        <authorList>
            <person name="Miyazaki U."/>
            <person name="Tame A."/>
            <person name="Miyazaki J."/>
            <person name="Takai K."/>
            <person name="Sawayama S."/>
            <person name="Kitajima M."/>
            <person name="Okamoto A."/>
            <person name="Nakagawa S."/>
        </authorList>
    </citation>
    <scope>NUCLEOTIDE SEQUENCE [LARGE SCALE GENOMIC DNA]</scope>
    <source>
        <strain evidence="8 9">IC12</strain>
    </source>
</reference>
<keyword evidence="5 7" id="KW-0472">Membrane</keyword>
<comment type="subcellular location">
    <subcellularLocation>
        <location evidence="7">Cell membrane</location>
        <topology evidence="7">Peripheral membrane protein</topology>
    </subcellularLocation>
    <subcellularLocation>
        <location evidence="1">Membrane</location>
    </subcellularLocation>
</comment>
<comment type="function">
    <text evidence="7">F(1)F(0) ATP synthase produces ATP from ADP in the presence of a proton or sodium gradient. F-type ATPases consist of two structural domains, F(1) containing the extramembraneous catalytic core and F(0) containing the membrane proton channel, linked together by a central stalk and a peripheral stalk. During catalysis, ATP synthesis in the catalytic domain of F(1) is coupled via a rotary mechanism of the central stalk subunits to proton translocation.</text>
</comment>
<dbReference type="RefSeq" id="WP_307904949.1">
    <property type="nucleotide sequence ID" value="NZ_AP027059.1"/>
</dbReference>
<comment type="function">
    <text evidence="7">This protein is part of the stalk that links CF(0) to CF(1). It either transmits conformational changes from CF(0) to CF(1) or is implicated in proton conduction.</text>
</comment>
<keyword evidence="4 7" id="KW-0406">Ion transport</keyword>
<dbReference type="NCBIfam" id="TIGR01145">
    <property type="entry name" value="ATP_synt_delta"/>
    <property type="match status" value="1"/>
</dbReference>
<evidence type="ECO:0000313" key="9">
    <source>
        <dbReference type="Proteomes" id="UP001321582"/>
    </source>
</evidence>
<dbReference type="GO" id="GO:0046933">
    <property type="term" value="F:proton-transporting ATP synthase activity, rotational mechanism"/>
    <property type="evidence" value="ECO:0007669"/>
    <property type="project" value="UniProtKB-UniRule"/>
</dbReference>
<proteinExistence type="inferred from homology"/>
<keyword evidence="9" id="KW-1185">Reference proteome</keyword>
<evidence type="ECO:0000256" key="6">
    <source>
        <dbReference type="ARBA" id="ARBA00023310"/>
    </source>
</evidence>
<organism evidence="8 9">
    <name type="scientific">Haliovirga abyssi</name>
    <dbReference type="NCBI Taxonomy" id="2996794"/>
    <lineage>
        <taxon>Bacteria</taxon>
        <taxon>Fusobacteriati</taxon>
        <taxon>Fusobacteriota</taxon>
        <taxon>Fusobacteriia</taxon>
        <taxon>Fusobacteriales</taxon>
        <taxon>Haliovirgaceae</taxon>
        <taxon>Haliovirga</taxon>
    </lineage>
</organism>
<evidence type="ECO:0000256" key="2">
    <source>
        <dbReference type="ARBA" id="ARBA00022448"/>
    </source>
</evidence>
<dbReference type="SUPFAM" id="SSF47928">
    <property type="entry name" value="N-terminal domain of the delta subunit of the F1F0-ATP synthase"/>
    <property type="match status" value="1"/>
</dbReference>
<dbReference type="InterPro" id="IPR026015">
    <property type="entry name" value="ATP_synth_OSCP/delta_N_sf"/>
</dbReference>
<evidence type="ECO:0000256" key="3">
    <source>
        <dbReference type="ARBA" id="ARBA00022781"/>
    </source>
</evidence>
<dbReference type="PROSITE" id="PS00389">
    <property type="entry name" value="ATPASE_DELTA"/>
    <property type="match status" value="1"/>
</dbReference>
<dbReference type="InterPro" id="IPR000711">
    <property type="entry name" value="ATPase_OSCP/dsu"/>
</dbReference>
<dbReference type="GO" id="GO:0005886">
    <property type="term" value="C:plasma membrane"/>
    <property type="evidence" value="ECO:0007669"/>
    <property type="project" value="UniProtKB-SubCell"/>
</dbReference>
<name>A0AAU9DCJ0_9FUSO</name>
<comment type="similarity">
    <text evidence="7">Belongs to the ATPase delta chain family.</text>
</comment>
<dbReference type="KEGG" id="haby:HLVA_05810"/>
<dbReference type="HAMAP" id="MF_01416">
    <property type="entry name" value="ATP_synth_delta_bact"/>
    <property type="match status" value="1"/>
</dbReference>